<sequence length="164" mass="18798">MRDDQVLVALTKNIIKLSDFMRKKGLTNDQIAITLANSGLTNEQILVIFAKSELDFQKFALIKGFTDDDTLITLMKAKIDIKPFTAAKNMSEPEIISIIQNSDISLTEKSDLLQQISLDLRSEQENINNALIKREYELTNERVLQFVNNKQRELTLEIVQRKLN</sequence>
<dbReference type="Proteomes" id="UP001642409">
    <property type="component" value="Unassembled WGS sequence"/>
</dbReference>
<gene>
    <name evidence="1" type="ORF">HINF_LOCUS22880</name>
    <name evidence="2" type="ORF">HINF_LOCUS59626</name>
</gene>
<dbReference type="AlphaFoldDB" id="A0AA86PAU9"/>
<protein>
    <submittedName>
        <fullName evidence="2">Hypothetical_protein</fullName>
    </submittedName>
</protein>
<reference evidence="1" key="1">
    <citation type="submission" date="2023-06" db="EMBL/GenBank/DDBJ databases">
        <authorList>
            <person name="Kurt Z."/>
        </authorList>
    </citation>
    <scope>NUCLEOTIDE SEQUENCE</scope>
</reference>
<evidence type="ECO:0000313" key="1">
    <source>
        <dbReference type="EMBL" id="CAI9935235.1"/>
    </source>
</evidence>
<evidence type="ECO:0000313" key="2">
    <source>
        <dbReference type="EMBL" id="CAL6079938.1"/>
    </source>
</evidence>
<organism evidence="1">
    <name type="scientific">Hexamita inflata</name>
    <dbReference type="NCBI Taxonomy" id="28002"/>
    <lineage>
        <taxon>Eukaryota</taxon>
        <taxon>Metamonada</taxon>
        <taxon>Diplomonadida</taxon>
        <taxon>Hexamitidae</taxon>
        <taxon>Hexamitinae</taxon>
        <taxon>Hexamita</taxon>
    </lineage>
</organism>
<name>A0AA86PAU9_9EUKA</name>
<evidence type="ECO:0000313" key="3">
    <source>
        <dbReference type="Proteomes" id="UP001642409"/>
    </source>
</evidence>
<comment type="caution">
    <text evidence="1">The sequence shown here is derived from an EMBL/GenBank/DDBJ whole genome shotgun (WGS) entry which is preliminary data.</text>
</comment>
<dbReference type="EMBL" id="CATOUU010000598">
    <property type="protein sequence ID" value="CAI9935235.1"/>
    <property type="molecule type" value="Genomic_DNA"/>
</dbReference>
<accession>A0AA86PAU9</accession>
<proteinExistence type="predicted"/>
<keyword evidence="3" id="KW-1185">Reference proteome</keyword>
<reference evidence="2 3" key="2">
    <citation type="submission" date="2024-07" db="EMBL/GenBank/DDBJ databases">
        <authorList>
            <person name="Akdeniz Z."/>
        </authorList>
    </citation>
    <scope>NUCLEOTIDE SEQUENCE [LARGE SCALE GENOMIC DNA]</scope>
</reference>
<dbReference type="EMBL" id="CAXDID020000343">
    <property type="protein sequence ID" value="CAL6079938.1"/>
    <property type="molecule type" value="Genomic_DNA"/>
</dbReference>